<proteinExistence type="predicted"/>
<protein>
    <submittedName>
        <fullName evidence="5">Uncharacterized protein</fullName>
    </submittedName>
</protein>
<dbReference type="InterPro" id="IPR011990">
    <property type="entry name" value="TPR-like_helical_dom_sf"/>
</dbReference>
<dbReference type="PANTHER" id="PTHR23082:SF0">
    <property type="entry name" value="GENERAL TRANSCRIPTION FACTOR 3C POLYPEPTIDE 3"/>
    <property type="match status" value="1"/>
</dbReference>
<keyword evidence="3" id="KW-0472">Membrane</keyword>
<dbReference type="GO" id="GO:0000127">
    <property type="term" value="C:transcription factor TFIIIC complex"/>
    <property type="evidence" value="ECO:0007669"/>
    <property type="project" value="TreeGrafter"/>
</dbReference>
<evidence type="ECO:0000256" key="2">
    <source>
        <dbReference type="SAM" id="MobiDB-lite"/>
    </source>
</evidence>
<dbReference type="Proteomes" id="UP000887561">
    <property type="component" value="Unplaced"/>
</dbReference>
<feature type="repeat" description="TPR" evidence="1">
    <location>
        <begin position="801"/>
        <end position="834"/>
    </location>
</feature>
<feature type="region of interest" description="Disordered" evidence="2">
    <location>
        <begin position="1413"/>
        <end position="1453"/>
    </location>
</feature>
<dbReference type="PROSITE" id="PS50005">
    <property type="entry name" value="TPR"/>
    <property type="match status" value="2"/>
</dbReference>
<evidence type="ECO:0000256" key="1">
    <source>
        <dbReference type="PROSITE-ProRule" id="PRU00339"/>
    </source>
</evidence>
<sequence length="1568" mass="179734">MDIDEEEAVWDVVRDRINVDIESGEFTALSKALFTNYLSLYKHFQTNSSNFSSTASTSFNTLEFDEQSASSSQKPKKGRQVGRKQVGVNATLDSLLGQANLEHARGRTKQAMSYLFEAIRIAPYHVQTYKEIADIFAEQNQPEKSFEFKLLAALLTDKTTAVEWDDIAELSRSFNRLELAIACLAKAIKKDQGNWLYYEKRIQILDSIGDIELAMKTRLQAAQSINCQNSQINFAWIDNLIKTAADYFCTLKDEEKATEALETFILRSREFGRSIDFEHLALLGMWMNNERFEDSAKSILALHQNLIQAIGEDNSPAIDIKITNAGYMLEPFPPVGNIRWRIDPALSNIFITHLIICFIHLNLFHFNSDLIDLLLERPFGQNEDNAYLEIARSLHAVEQVGMAVGFIDKLWNKKPEFKENADAWFLFGYFQQLLDNFEDAKNAYEKVIILQPGHIDACINLSTILQQMGQSDLALETLKDLNLDSCSQLPEERLLIRQAEVLLAQNKTLQYITTLRLLLVPHFYDVHLSGDELIRKGRRKTVKILHMSLTRCAMDTIRGSPLERMVKRLGAIAIANHRPMDNLGPHELHDYAFKLAETLYLAGEHEEMLCVVCYAFVQPKIASLNSKMFTSLLFFASIKARDYTLAFDFLRFYMTFTLPRITKGRESTESASAQALLPQSHLPTENLNYVYAAMNFILCQHQSVNYHRFIMRQLVKLPDCDSLHIISGNNSMVTGSYRHALGEYFMVWLKHQDNPLLAFLIALTFAHISCKKDISSRHVVGLRALAFMSKYSNLRSPFLSQEIEYNMGRLFHQMGILSNAIRCYERVLYECPTPMILTEGPHGERREELAMKYDLRRQASYNLSLIYESAGTLKSLTINEELPKELWKELNNSEIILLETNYNAKQAAWKEYYNNHQRFGLLNYFNWKDLPAQWLFQGLVDLRAELEKRATNNEFKNKKITKEIEEIGNKYQKTIIYLTNLTNDLCDYYPSLAADGNVMEFVLDKLLKEIEEITNKKIIGGSWQRAIKKYKCGEFERTDDLIGEENILNEFFDQIDLDNFRRTINLLNKDLAKHRQRIATKIVKYLEENPGKKLFVVVSAGHLVGDDSLIKILAEQGFNLKQYSPSENPSEFIQNPPEFTSKEEENNEFLLKPTTNKIPNIVFAAALQGNPPSFYENRSIREEKNRENEENKNLDEDKLIELNNGEDGADLFYFWIYFTSILSIILIILILCWYIYNKHSGYLKPPHLPFINDKTNCCQQQSSNISVAKGGLPELKNNSQQQQQIWSTSTTSKPTISSPQYSQQQQNIFPLNTSPPKSATSFSEASNATGETSFNICENNNEGGGNIKNEEEEIKNNAFLENKNENSSMNQNITATPLVDGQYRSTSSLALSHTPKTQLNQSRMEINDKNQKIPQEPLKSPPFPPPPPSQQHSTLPTIPESKRLAPPPPTDSVIKHKKLASLDENDEKIVENLDFNSPTNYFNNSKIIEELLPSENQQQIYNNLNKNEYNGSNFNYPPLINNKEIQQSEIYLPEEDNQNSQQSSSSNSFPFTEVINNLNEEVLKNDEK</sequence>
<organism evidence="4 5">
    <name type="scientific">Meloidogyne javanica</name>
    <name type="common">Root-knot nematode worm</name>
    <dbReference type="NCBI Taxonomy" id="6303"/>
    <lineage>
        <taxon>Eukaryota</taxon>
        <taxon>Metazoa</taxon>
        <taxon>Ecdysozoa</taxon>
        <taxon>Nematoda</taxon>
        <taxon>Chromadorea</taxon>
        <taxon>Rhabditida</taxon>
        <taxon>Tylenchina</taxon>
        <taxon>Tylenchomorpha</taxon>
        <taxon>Tylenchoidea</taxon>
        <taxon>Meloidogynidae</taxon>
        <taxon>Meloidogyninae</taxon>
        <taxon>Meloidogyne</taxon>
        <taxon>Meloidogyne incognita group</taxon>
    </lineage>
</organism>
<dbReference type="InterPro" id="IPR039340">
    <property type="entry name" value="Tfc4/TFIIIC-102/Sfc4"/>
</dbReference>
<name>A0A915NAH9_MELJA</name>
<dbReference type="Gene3D" id="1.25.40.10">
    <property type="entry name" value="Tetratricopeptide repeat domain"/>
    <property type="match status" value="2"/>
</dbReference>
<feature type="transmembrane region" description="Helical" evidence="3">
    <location>
        <begin position="1212"/>
        <end position="1236"/>
    </location>
</feature>
<feature type="compositionally biased region" description="Low complexity" evidence="2">
    <location>
        <begin position="1279"/>
        <end position="1299"/>
    </location>
</feature>
<keyword evidence="3" id="KW-1133">Transmembrane helix</keyword>
<evidence type="ECO:0000256" key="3">
    <source>
        <dbReference type="SAM" id="Phobius"/>
    </source>
</evidence>
<keyword evidence="4" id="KW-1185">Reference proteome</keyword>
<feature type="repeat" description="TPR" evidence="1">
    <location>
        <begin position="421"/>
        <end position="454"/>
    </location>
</feature>
<dbReference type="WBParaSite" id="scaffold8378_cov230.g12998">
    <property type="protein sequence ID" value="scaffold8378_cov230.g12998"/>
    <property type="gene ID" value="scaffold8378_cov230.g12998"/>
</dbReference>
<accession>A0A915NAH9</accession>
<feature type="compositionally biased region" description="Pro residues" evidence="2">
    <location>
        <begin position="1419"/>
        <end position="1429"/>
    </location>
</feature>
<dbReference type="InterPro" id="IPR019734">
    <property type="entry name" value="TPR_rpt"/>
</dbReference>
<dbReference type="PANTHER" id="PTHR23082">
    <property type="entry name" value="TRANSCRIPTION INITIATION FACTOR IIIC TFIIIC , POLYPEPTIDE 3-RELATED"/>
    <property type="match status" value="1"/>
</dbReference>
<keyword evidence="3" id="KW-0812">Transmembrane</keyword>
<feature type="compositionally biased region" description="Polar residues" evidence="2">
    <location>
        <begin position="1300"/>
        <end position="1327"/>
    </location>
</feature>
<evidence type="ECO:0000313" key="4">
    <source>
        <dbReference type="Proteomes" id="UP000887561"/>
    </source>
</evidence>
<dbReference type="Pfam" id="PF01963">
    <property type="entry name" value="TraB_PrgY_gumN"/>
    <property type="match status" value="1"/>
</dbReference>
<feature type="region of interest" description="Disordered" evidence="2">
    <location>
        <begin position="1278"/>
        <end position="1327"/>
    </location>
</feature>
<dbReference type="GO" id="GO:0006383">
    <property type="term" value="P:transcription by RNA polymerase III"/>
    <property type="evidence" value="ECO:0007669"/>
    <property type="project" value="InterPro"/>
</dbReference>
<dbReference type="Pfam" id="PF13181">
    <property type="entry name" value="TPR_8"/>
    <property type="match status" value="1"/>
</dbReference>
<evidence type="ECO:0000313" key="5">
    <source>
        <dbReference type="WBParaSite" id="scaffold8378_cov230.g12998"/>
    </source>
</evidence>
<dbReference type="SMART" id="SM00028">
    <property type="entry name" value="TPR"/>
    <property type="match status" value="4"/>
</dbReference>
<keyword evidence="1" id="KW-0802">TPR repeat</keyword>
<dbReference type="InterPro" id="IPR002816">
    <property type="entry name" value="TraB/PrgY/GumN_fam"/>
</dbReference>
<reference evidence="5" key="1">
    <citation type="submission" date="2022-11" db="UniProtKB">
        <authorList>
            <consortium name="WormBaseParasite"/>
        </authorList>
    </citation>
    <scope>IDENTIFICATION</scope>
</reference>
<dbReference type="SUPFAM" id="SSF48452">
    <property type="entry name" value="TPR-like"/>
    <property type="match status" value="2"/>
</dbReference>